<feature type="signal peptide" evidence="7">
    <location>
        <begin position="1"/>
        <end position="25"/>
    </location>
</feature>
<dbReference type="Gene3D" id="6.10.250.590">
    <property type="match status" value="2"/>
</dbReference>
<dbReference type="GO" id="GO:0007189">
    <property type="term" value="P:adenylate cyclase-activating G protein-coupled receptor signaling pathway"/>
    <property type="evidence" value="ECO:0007669"/>
    <property type="project" value="TreeGrafter"/>
</dbReference>
<protein>
    <recommendedName>
        <fullName evidence="8">Glucagon / GIP / secretin / VIP family domain-containing protein</fullName>
    </recommendedName>
</protein>
<feature type="domain" description="Glucagon / GIP / secretin / VIP family" evidence="8">
    <location>
        <begin position="120"/>
        <end position="142"/>
    </location>
</feature>
<dbReference type="OrthoDB" id="8795594at2759"/>
<dbReference type="EMBL" id="JAINUF010000004">
    <property type="protein sequence ID" value="KAJ8366116.1"/>
    <property type="molecule type" value="Genomic_DNA"/>
</dbReference>
<sequence length="183" mass="20745">MLQRNGSRLLLVTALCSAFYSRTAALPAIGTHSSARLGNIDGDNENNWTKSSSDLLPENYKLYYELSNIIARPTRHADGLFTSGYSKLLGQISARRYLESLIGKRVSDDITEDQVPVKRHSDAIFTDNYSRLRKQMAVKKYLDSMLTGKRSLEDPPNMQEEYRPTSYDDITVEEIINHLPLTL</sequence>
<evidence type="ECO:0000256" key="2">
    <source>
        <dbReference type="ARBA" id="ARBA00008369"/>
    </source>
</evidence>
<reference evidence="9" key="1">
    <citation type="journal article" date="2023" name="Science">
        <title>Genome structures resolve the early diversification of teleost fishes.</title>
        <authorList>
            <person name="Parey E."/>
            <person name="Louis A."/>
            <person name="Montfort J."/>
            <person name="Bouchez O."/>
            <person name="Roques C."/>
            <person name="Iampietro C."/>
            <person name="Lluch J."/>
            <person name="Castinel A."/>
            <person name="Donnadieu C."/>
            <person name="Desvignes T."/>
            <person name="Floi Bucao C."/>
            <person name="Jouanno E."/>
            <person name="Wen M."/>
            <person name="Mejri S."/>
            <person name="Dirks R."/>
            <person name="Jansen H."/>
            <person name="Henkel C."/>
            <person name="Chen W.J."/>
            <person name="Zahm M."/>
            <person name="Cabau C."/>
            <person name="Klopp C."/>
            <person name="Thompson A.W."/>
            <person name="Robinson-Rechavi M."/>
            <person name="Braasch I."/>
            <person name="Lecointre G."/>
            <person name="Bobe J."/>
            <person name="Postlethwait J.H."/>
            <person name="Berthelot C."/>
            <person name="Roest Crollius H."/>
            <person name="Guiguen Y."/>
        </authorList>
    </citation>
    <scope>NUCLEOTIDE SEQUENCE</scope>
    <source>
        <strain evidence="9">WJC10195</strain>
    </source>
</reference>
<dbReference type="GO" id="GO:0005576">
    <property type="term" value="C:extracellular region"/>
    <property type="evidence" value="ECO:0007669"/>
    <property type="project" value="UniProtKB-SubCell"/>
</dbReference>
<evidence type="ECO:0000256" key="7">
    <source>
        <dbReference type="SAM" id="SignalP"/>
    </source>
</evidence>
<gene>
    <name evidence="9" type="ORF">SKAU_G00149470</name>
</gene>
<accession>A0A9Q1FTS1</accession>
<keyword evidence="3" id="KW-0964">Secreted</keyword>
<dbReference type="Proteomes" id="UP001152622">
    <property type="component" value="Chromosome 4"/>
</dbReference>
<comment type="function">
    <text evidence="6">VIP is a neuropeptide involved in a diverse array of physiological processes through activating the PACAP subfamily of class B1 G protein-coupled receptors: VIP receptor 1 (VPR1) and VIP receptor 2 (VPR2). Abundantly expressed throughout the CNS and peripheral nervous systems where they primarily exert neuroprotective and immune modulatory roles. Also causes vasodilation, lowers arterial blood pressure, stimulates myocardial contractility, increases glycogenolysis and relaxes the smooth muscle of trachea, stomach and gall bladder.</text>
</comment>
<evidence type="ECO:0000313" key="10">
    <source>
        <dbReference type="Proteomes" id="UP001152622"/>
    </source>
</evidence>
<evidence type="ECO:0000256" key="4">
    <source>
        <dbReference type="ARBA" id="ARBA00022702"/>
    </source>
</evidence>
<comment type="similarity">
    <text evidence="2">Belongs to the glucagon family.</text>
</comment>
<name>A0A9Q1FTS1_SYNKA</name>
<dbReference type="PROSITE" id="PS00260">
    <property type="entry name" value="GLUCAGON"/>
    <property type="match status" value="1"/>
</dbReference>
<dbReference type="PANTHER" id="PTHR11213">
    <property type="entry name" value="GLUCAGON-FAMILY NEUROPEPTIDE"/>
    <property type="match status" value="1"/>
</dbReference>
<dbReference type="GO" id="GO:0048242">
    <property type="term" value="P:epinephrine secretion"/>
    <property type="evidence" value="ECO:0007669"/>
    <property type="project" value="TreeGrafter"/>
</dbReference>
<keyword evidence="5" id="KW-0027">Amidation</keyword>
<comment type="subcellular location">
    <subcellularLocation>
        <location evidence="1">Secreted</location>
    </subcellularLocation>
</comment>
<dbReference type="GO" id="GO:0051428">
    <property type="term" value="F:peptide hormone receptor binding"/>
    <property type="evidence" value="ECO:0007669"/>
    <property type="project" value="TreeGrafter"/>
</dbReference>
<dbReference type="Pfam" id="PF00123">
    <property type="entry name" value="Hormone_2"/>
    <property type="match status" value="2"/>
</dbReference>
<evidence type="ECO:0000259" key="8">
    <source>
        <dbReference type="PROSITE" id="PS00260"/>
    </source>
</evidence>
<evidence type="ECO:0000313" key="9">
    <source>
        <dbReference type="EMBL" id="KAJ8366116.1"/>
    </source>
</evidence>
<feature type="chain" id="PRO_5040462624" description="Glucagon / GIP / secretin / VIP family domain-containing protein" evidence="7">
    <location>
        <begin position="26"/>
        <end position="183"/>
    </location>
</feature>
<dbReference type="PANTHER" id="PTHR11213:SF5">
    <property type="entry name" value="VIP PEPTIDES"/>
    <property type="match status" value="1"/>
</dbReference>
<dbReference type="GO" id="GO:0005184">
    <property type="term" value="F:neuropeptide hormone activity"/>
    <property type="evidence" value="ECO:0007669"/>
    <property type="project" value="InterPro"/>
</dbReference>
<evidence type="ECO:0000256" key="6">
    <source>
        <dbReference type="ARBA" id="ARBA00049976"/>
    </source>
</evidence>
<comment type="caution">
    <text evidence="9">The sequence shown here is derived from an EMBL/GenBank/DDBJ whole genome shotgun (WGS) entry which is preliminary data.</text>
</comment>
<dbReference type="SMART" id="SM00070">
    <property type="entry name" value="GLUCA"/>
    <property type="match status" value="2"/>
</dbReference>
<evidence type="ECO:0000256" key="3">
    <source>
        <dbReference type="ARBA" id="ARBA00022525"/>
    </source>
</evidence>
<proteinExistence type="inferred from homology"/>
<keyword evidence="10" id="KW-1185">Reference proteome</keyword>
<dbReference type="AlphaFoldDB" id="A0A9Q1FTS1"/>
<dbReference type="InterPro" id="IPR046963">
    <property type="entry name" value="VIP/GHRH-like"/>
</dbReference>
<keyword evidence="7" id="KW-0732">Signal</keyword>
<dbReference type="GO" id="GO:0043005">
    <property type="term" value="C:neuron projection"/>
    <property type="evidence" value="ECO:0007669"/>
    <property type="project" value="TreeGrafter"/>
</dbReference>
<dbReference type="InterPro" id="IPR000532">
    <property type="entry name" value="Glucagon_GIP_secretin_VIP"/>
</dbReference>
<evidence type="ECO:0000256" key="1">
    <source>
        <dbReference type="ARBA" id="ARBA00004613"/>
    </source>
</evidence>
<keyword evidence="4" id="KW-0372">Hormone</keyword>
<organism evidence="9 10">
    <name type="scientific">Synaphobranchus kaupii</name>
    <name type="common">Kaup's arrowtooth eel</name>
    <dbReference type="NCBI Taxonomy" id="118154"/>
    <lineage>
        <taxon>Eukaryota</taxon>
        <taxon>Metazoa</taxon>
        <taxon>Chordata</taxon>
        <taxon>Craniata</taxon>
        <taxon>Vertebrata</taxon>
        <taxon>Euteleostomi</taxon>
        <taxon>Actinopterygii</taxon>
        <taxon>Neopterygii</taxon>
        <taxon>Teleostei</taxon>
        <taxon>Anguilliformes</taxon>
        <taxon>Synaphobranchidae</taxon>
        <taxon>Synaphobranchus</taxon>
    </lineage>
</organism>
<dbReference type="GO" id="GO:0032880">
    <property type="term" value="P:regulation of protein localization"/>
    <property type="evidence" value="ECO:0007669"/>
    <property type="project" value="TreeGrafter"/>
</dbReference>
<evidence type="ECO:0000256" key="5">
    <source>
        <dbReference type="ARBA" id="ARBA00022815"/>
    </source>
</evidence>